<protein>
    <submittedName>
        <fullName evidence="2">Uncharacterized protein</fullName>
    </submittedName>
</protein>
<feature type="transmembrane region" description="Helical" evidence="1">
    <location>
        <begin position="362"/>
        <end position="379"/>
    </location>
</feature>
<name>A0A069CV92_WEIOS</name>
<feature type="transmembrane region" description="Helical" evidence="1">
    <location>
        <begin position="566"/>
        <end position="588"/>
    </location>
</feature>
<sequence length="602" mass="68870">MLQMATRLANHNYDWVEWIRQYPNLVPLTALYTGFLHLSSWTGLPFLAVFYSFNVAVTSAIVGLTFYLIWRHNQNIAVIAAGFAIITPFFYTFLLNVGYSDGPAILISLALALIYDSAEHKGTFKWLAASLTVILFGAAYLMRPNIIILLVAFLLMLLLSFKNRKQNFTFQLNLRMLASSFVGLILASQVSRWLFTIFHYDKNNADVFPTLHWIYMGLNPTSGGKYSTADRYYTLLHHGYKTAAQADWAGILHRFAEYNPITLILHWLAKFFTLWSSGTFQTSTDYQIRWQSAPSFLLNHMLTLDVLNESFTKALIALLLFSIVVKLYRMKKLQVNLMLLVLLFIIGISLFHSLIWEVKIRYQFMTIGLLLFAGYQNLADLIEQPLKFNKFKELTQKNTWALIALPILGGISLLTMNLIPSNHLLSPVSSYRWAQSSIQKQNDHTFIEQGQQISQIVPLGVKSSNLQLVTEYSQPLVLYIDRWQANQWQPVLESKIPAHSLVKNISYPFAAGKYRITLQNNTIYPAEVAVAQKSYTTPNRLLATNPQGDNSTLVFTFWRSSNQRAVYTPTLIGSFTGIIAVTWLMLAYPRWQAFQQVKRKNK</sequence>
<keyword evidence="1" id="KW-0812">Transmembrane</keyword>
<gene>
    <name evidence="2" type="ORF">WOSG25_090870</name>
</gene>
<evidence type="ECO:0000313" key="3">
    <source>
        <dbReference type="Proteomes" id="UP000030643"/>
    </source>
</evidence>
<evidence type="ECO:0000256" key="1">
    <source>
        <dbReference type="SAM" id="Phobius"/>
    </source>
</evidence>
<keyword evidence="1" id="KW-1133">Transmembrane helix</keyword>
<keyword evidence="3" id="KW-1185">Reference proteome</keyword>
<reference evidence="3" key="1">
    <citation type="journal article" date="2014" name="Genome Announc.">
        <title>Draft genome sequence of Weissella oryzae SG25T, isolated from fermented rice grains.</title>
        <authorList>
            <person name="Tanizawa Y."/>
            <person name="Fujisawa T."/>
            <person name="Mochizuki T."/>
            <person name="Kaminuma E."/>
            <person name="Suzuki Y."/>
            <person name="Nakamura Y."/>
            <person name="Tohno M."/>
        </authorList>
    </citation>
    <scope>NUCLEOTIDE SEQUENCE [LARGE SCALE GENOMIC DNA]</scope>
    <source>
        <strain evidence="3">DSM 25784 / JCM 18191 / LMG 30913 / SG25</strain>
    </source>
</reference>
<proteinExistence type="predicted"/>
<organism evidence="2 3">
    <name type="scientific">Weissella oryzae (strain DSM 25784 / JCM 18191 / LMG 30913 / SG25)</name>
    <dbReference type="NCBI Taxonomy" id="1329250"/>
    <lineage>
        <taxon>Bacteria</taxon>
        <taxon>Bacillati</taxon>
        <taxon>Bacillota</taxon>
        <taxon>Bacilli</taxon>
        <taxon>Lactobacillales</taxon>
        <taxon>Lactobacillaceae</taxon>
        <taxon>Weissella</taxon>
    </lineage>
</organism>
<feature type="transmembrane region" description="Helical" evidence="1">
    <location>
        <begin position="400"/>
        <end position="419"/>
    </location>
</feature>
<feature type="transmembrane region" description="Helical" evidence="1">
    <location>
        <begin position="46"/>
        <end position="69"/>
    </location>
</feature>
<keyword evidence="1" id="KW-0472">Membrane</keyword>
<feature type="transmembrane region" description="Helical" evidence="1">
    <location>
        <begin position="310"/>
        <end position="328"/>
    </location>
</feature>
<feature type="transmembrane region" description="Helical" evidence="1">
    <location>
        <begin position="146"/>
        <end position="162"/>
    </location>
</feature>
<dbReference type="AlphaFoldDB" id="A0A069CV92"/>
<dbReference type="eggNOG" id="COG1807">
    <property type="taxonomic scope" value="Bacteria"/>
</dbReference>
<feature type="transmembrane region" description="Helical" evidence="1">
    <location>
        <begin position="76"/>
        <end position="93"/>
    </location>
</feature>
<dbReference type="Proteomes" id="UP000030643">
    <property type="component" value="Unassembled WGS sequence"/>
</dbReference>
<dbReference type="STRING" id="1329250.WOSG25_090870"/>
<dbReference type="EMBL" id="DF820492">
    <property type="protein sequence ID" value="GAK31389.1"/>
    <property type="molecule type" value="Genomic_DNA"/>
</dbReference>
<accession>A0A069CV92</accession>
<evidence type="ECO:0000313" key="2">
    <source>
        <dbReference type="EMBL" id="GAK31389.1"/>
    </source>
</evidence>
<feature type="transmembrane region" description="Helical" evidence="1">
    <location>
        <begin position="174"/>
        <end position="195"/>
    </location>
</feature>
<feature type="transmembrane region" description="Helical" evidence="1">
    <location>
        <begin position="335"/>
        <end position="356"/>
    </location>
</feature>